<dbReference type="EMBL" id="CALNXJ010000007">
    <property type="protein sequence ID" value="CAH3043183.1"/>
    <property type="molecule type" value="Genomic_DNA"/>
</dbReference>
<evidence type="ECO:0000313" key="5">
    <source>
        <dbReference type="Proteomes" id="UP001159428"/>
    </source>
</evidence>
<protein>
    <recommendedName>
        <fullName evidence="6">Fibrinogen C-terminal domain-containing protein</fullName>
    </recommendedName>
</protein>
<sequence>MRYLVVLGLILISTVLFTSAGKKYKCGPIVKKHNCECKAKSAGQLKLEDGKLLMCDGSDYKPLQFEMPTPKNSRANPAYSCKEIMEEDSAADDGIYWLTFKSDPSVFPVYCDMSNGGWTMIFKAVSGAKESAFNTFNSGETLAENDMSALDVTNQHLGDYKSRIILKWAEFAASEAKVVLYEDGSAVKKLFFDATGTDKLNWFSKDKLKEPLPWENVKSEEQNSFSIQGLTNRNFFINRSYGGCPADDGWLCITSTPCEWEKRYGVNAVLYSTLATHTNWNTEANVAKADVLAVFLR</sequence>
<dbReference type="EMBL" id="CALNXJ010000007">
    <property type="protein sequence ID" value="CAH3043181.1"/>
    <property type="molecule type" value="Genomic_DNA"/>
</dbReference>
<comment type="caution">
    <text evidence="3">The sequence shown here is derived from an EMBL/GenBank/DDBJ whole genome shotgun (WGS) entry which is preliminary data.</text>
</comment>
<dbReference type="PANTHER" id="PTHR16146">
    <property type="entry name" value="INTELECTIN"/>
    <property type="match status" value="1"/>
</dbReference>
<organism evidence="3 5">
    <name type="scientific">Pocillopora meandrina</name>
    <dbReference type="NCBI Taxonomy" id="46732"/>
    <lineage>
        <taxon>Eukaryota</taxon>
        <taxon>Metazoa</taxon>
        <taxon>Cnidaria</taxon>
        <taxon>Anthozoa</taxon>
        <taxon>Hexacorallia</taxon>
        <taxon>Scleractinia</taxon>
        <taxon>Astrocoeniina</taxon>
        <taxon>Pocilloporidae</taxon>
        <taxon>Pocillopora</taxon>
    </lineage>
</organism>
<evidence type="ECO:0000256" key="2">
    <source>
        <dbReference type="SAM" id="SignalP"/>
    </source>
</evidence>
<evidence type="ECO:0000313" key="4">
    <source>
        <dbReference type="EMBL" id="CAH3043183.1"/>
    </source>
</evidence>
<keyword evidence="2" id="KW-0732">Signal</keyword>
<dbReference type="Gene3D" id="2.60.120.1000">
    <property type="match status" value="1"/>
</dbReference>
<dbReference type="GO" id="GO:0005615">
    <property type="term" value="C:extracellular space"/>
    <property type="evidence" value="ECO:0007669"/>
    <property type="project" value="TreeGrafter"/>
</dbReference>
<dbReference type="GO" id="GO:0070492">
    <property type="term" value="F:oligosaccharide binding"/>
    <property type="evidence" value="ECO:0007669"/>
    <property type="project" value="TreeGrafter"/>
</dbReference>
<keyword evidence="1" id="KW-1015">Disulfide bond</keyword>
<dbReference type="SUPFAM" id="SSF56496">
    <property type="entry name" value="Fibrinogen C-terminal domain-like"/>
    <property type="match status" value="1"/>
</dbReference>
<keyword evidence="5" id="KW-1185">Reference proteome</keyword>
<dbReference type="InterPro" id="IPR036056">
    <property type="entry name" value="Fibrinogen-like_C"/>
</dbReference>
<gene>
    <name evidence="3" type="ORF">PMEA_00030961</name>
    <name evidence="4" type="ORF">PMEA_00030968</name>
</gene>
<feature type="signal peptide" evidence="2">
    <location>
        <begin position="1"/>
        <end position="20"/>
    </location>
</feature>
<dbReference type="NCBIfam" id="NF040941">
    <property type="entry name" value="GGGWT_bact"/>
    <property type="match status" value="1"/>
</dbReference>
<dbReference type="AlphaFoldDB" id="A0AAU9W273"/>
<evidence type="ECO:0008006" key="6">
    <source>
        <dbReference type="Google" id="ProtNLM"/>
    </source>
</evidence>
<accession>A0AAU9W273</accession>
<reference evidence="3 5" key="1">
    <citation type="submission" date="2022-05" db="EMBL/GenBank/DDBJ databases">
        <authorList>
            <consortium name="Genoscope - CEA"/>
            <person name="William W."/>
        </authorList>
    </citation>
    <scope>NUCLEOTIDE SEQUENCE [LARGE SCALE GENOMIC DNA]</scope>
</reference>
<evidence type="ECO:0000313" key="3">
    <source>
        <dbReference type="EMBL" id="CAH3043181.1"/>
    </source>
</evidence>
<proteinExistence type="predicted"/>
<dbReference type="PANTHER" id="PTHR16146:SF46">
    <property type="entry name" value="INTELECTIN-1A-RELATED"/>
    <property type="match status" value="1"/>
</dbReference>
<evidence type="ECO:0000256" key="1">
    <source>
        <dbReference type="ARBA" id="ARBA00023157"/>
    </source>
</evidence>
<name>A0AAU9W273_9CNID</name>
<feature type="chain" id="PRO_5044713177" description="Fibrinogen C-terminal domain-containing protein" evidence="2">
    <location>
        <begin position="21"/>
        <end position="297"/>
    </location>
</feature>
<dbReference type="Proteomes" id="UP001159428">
    <property type="component" value="Unassembled WGS sequence"/>
</dbReference>